<protein>
    <submittedName>
        <fullName evidence="1">Uncharacterized protein</fullName>
    </submittedName>
</protein>
<dbReference type="AlphaFoldDB" id="A0AAC9PVT4"/>
<dbReference type="Proteomes" id="UP000187506">
    <property type="component" value="Chromosome"/>
</dbReference>
<evidence type="ECO:0000313" key="2">
    <source>
        <dbReference type="Proteomes" id="UP000187506"/>
    </source>
</evidence>
<dbReference type="KEGG" id="lvn:BWR22_06690"/>
<dbReference type="EMBL" id="CP019352">
    <property type="protein sequence ID" value="APY00007.1"/>
    <property type="molecule type" value="Genomic_DNA"/>
</dbReference>
<evidence type="ECO:0000313" key="1">
    <source>
        <dbReference type="EMBL" id="APY00007.1"/>
    </source>
</evidence>
<gene>
    <name evidence="1" type="ORF">BWR22_06690</name>
</gene>
<organism evidence="1 2">
    <name type="scientific">Lacinutrix venerupis</name>
    <dbReference type="NCBI Taxonomy" id="1486034"/>
    <lineage>
        <taxon>Bacteria</taxon>
        <taxon>Pseudomonadati</taxon>
        <taxon>Bacteroidota</taxon>
        <taxon>Flavobacteriia</taxon>
        <taxon>Flavobacteriales</taxon>
        <taxon>Flavobacteriaceae</taxon>
        <taxon>Lacinutrix</taxon>
    </lineage>
</organism>
<sequence>MTKIINIDIGYVSIFDNYIIMEIDQGVIVTKEHNQLLVDIVDKFYKDKGVVYISNRKNSYSVNPSVYYETNKIKNIIGLAVVSENGMAVSNAEIEKLFFNKPFEIFSNLEDAKKWANKLYKKMKKN</sequence>
<reference evidence="1 2" key="1">
    <citation type="submission" date="2017-01" db="EMBL/GenBank/DDBJ databases">
        <title>Complete genome of Lacinutrix venerupis DOK2-8 isolated from seawater in Dokdo.</title>
        <authorList>
            <person name="Chi W.-J."/>
            <person name="Kim J.H."/>
        </authorList>
    </citation>
    <scope>NUCLEOTIDE SEQUENCE [LARGE SCALE GENOMIC DNA]</scope>
    <source>
        <strain evidence="1 2">DOK2-8</strain>
    </source>
</reference>
<name>A0AAC9PVT4_9FLAO</name>
<proteinExistence type="predicted"/>
<keyword evidence="2" id="KW-1185">Reference proteome</keyword>
<dbReference type="RefSeq" id="WP_076732829.1">
    <property type="nucleotide sequence ID" value="NZ_CP019352.1"/>
</dbReference>
<accession>A0AAC9PVT4</accession>